<dbReference type="Pfam" id="PF25014">
    <property type="entry name" value="NET2A"/>
    <property type="match status" value="1"/>
</dbReference>
<dbReference type="InterPro" id="IPR056888">
    <property type="entry name" value="NET2A-D/KIP1-like_dom"/>
</dbReference>
<evidence type="ECO:0000259" key="1">
    <source>
        <dbReference type="Pfam" id="PF25014"/>
    </source>
</evidence>
<gene>
    <name evidence="2" type="primary">gb01504</name>
    <name evidence="2" type="ORF">PR202_gb01504</name>
</gene>
<dbReference type="PANTHER" id="PTHR31631">
    <property type="entry name" value="PROTEIN NETWORKED 2D"/>
    <property type="match status" value="1"/>
</dbReference>
<organism evidence="2 3">
    <name type="scientific">Eleusine coracana subsp. coracana</name>
    <dbReference type="NCBI Taxonomy" id="191504"/>
    <lineage>
        <taxon>Eukaryota</taxon>
        <taxon>Viridiplantae</taxon>
        <taxon>Streptophyta</taxon>
        <taxon>Embryophyta</taxon>
        <taxon>Tracheophyta</taxon>
        <taxon>Spermatophyta</taxon>
        <taxon>Magnoliopsida</taxon>
        <taxon>Liliopsida</taxon>
        <taxon>Poales</taxon>
        <taxon>Poaceae</taxon>
        <taxon>PACMAD clade</taxon>
        <taxon>Chloridoideae</taxon>
        <taxon>Cynodonteae</taxon>
        <taxon>Eleusininae</taxon>
        <taxon>Eleusine</taxon>
    </lineage>
</organism>
<dbReference type="Proteomes" id="UP001054889">
    <property type="component" value="Unassembled WGS sequence"/>
</dbReference>
<proteinExistence type="predicted"/>
<reference evidence="2" key="1">
    <citation type="journal article" date="2018" name="DNA Res.">
        <title>Multiple hybrid de novo genome assembly of finger millet, an orphan allotetraploid crop.</title>
        <authorList>
            <person name="Hatakeyama M."/>
            <person name="Aluri S."/>
            <person name="Balachadran M.T."/>
            <person name="Sivarajan S.R."/>
            <person name="Patrignani A."/>
            <person name="Gruter S."/>
            <person name="Poveda L."/>
            <person name="Shimizu-Inatsugi R."/>
            <person name="Baeten J."/>
            <person name="Francoijs K.J."/>
            <person name="Nataraja K.N."/>
            <person name="Reddy Y.A.N."/>
            <person name="Phadnis S."/>
            <person name="Ravikumar R.L."/>
            <person name="Schlapbach R."/>
            <person name="Sreeman S.M."/>
            <person name="Shimizu K.K."/>
        </authorList>
    </citation>
    <scope>NUCLEOTIDE SEQUENCE</scope>
</reference>
<feature type="domain" description="NET2A-D/KIP1-like alpha-helical" evidence="1">
    <location>
        <begin position="1"/>
        <end position="102"/>
    </location>
</feature>
<dbReference type="EMBL" id="BQKI01000071">
    <property type="protein sequence ID" value="GJN14651.1"/>
    <property type="molecule type" value="Genomic_DNA"/>
</dbReference>
<evidence type="ECO:0000313" key="3">
    <source>
        <dbReference type="Proteomes" id="UP001054889"/>
    </source>
</evidence>
<name>A0AAV5DWQ0_ELECO</name>
<evidence type="ECO:0000313" key="2">
    <source>
        <dbReference type="EMBL" id="GJN14651.1"/>
    </source>
</evidence>
<dbReference type="PANTHER" id="PTHR31631:SF1">
    <property type="entry name" value="OS05G0466200 PROTEIN"/>
    <property type="match status" value="1"/>
</dbReference>
<sequence>MAAQAIVSCEDTLTDLQNQQKRSSEEAKVEFQRANEAMDKLKTFKDECGLPHVQINECVITMTQNRAMCCRLMDTDESAPIECQLNLQELCQKVKELIEFHPEGFCSRISG</sequence>
<keyword evidence="3" id="KW-1185">Reference proteome</keyword>
<protein>
    <recommendedName>
        <fullName evidence="1">NET2A-D/KIP1-like alpha-helical domain-containing protein</fullName>
    </recommendedName>
</protein>
<accession>A0AAV5DWQ0</accession>
<comment type="caution">
    <text evidence="2">The sequence shown here is derived from an EMBL/GenBank/DDBJ whole genome shotgun (WGS) entry which is preliminary data.</text>
</comment>
<dbReference type="AlphaFoldDB" id="A0AAV5DWQ0"/>
<reference evidence="2" key="2">
    <citation type="submission" date="2021-12" db="EMBL/GenBank/DDBJ databases">
        <title>Resequencing data analysis of finger millet.</title>
        <authorList>
            <person name="Hatakeyama M."/>
            <person name="Aluri S."/>
            <person name="Balachadran M.T."/>
            <person name="Sivarajan S.R."/>
            <person name="Poveda L."/>
            <person name="Shimizu-Inatsugi R."/>
            <person name="Schlapbach R."/>
            <person name="Sreeman S.M."/>
            <person name="Shimizu K.K."/>
        </authorList>
    </citation>
    <scope>NUCLEOTIDE SEQUENCE</scope>
</reference>